<proteinExistence type="inferred from homology"/>
<dbReference type="PANTHER" id="PTHR10156:SF0">
    <property type="entry name" value="2',3'-CYCLIC-NUCLEOTIDE 3'-PHOSPHODIESTERASE"/>
    <property type="match status" value="1"/>
</dbReference>
<evidence type="ECO:0000256" key="9">
    <source>
        <dbReference type="ARBA" id="ARBA00022553"/>
    </source>
</evidence>
<dbReference type="Pfam" id="PF13671">
    <property type="entry name" value="AAA_33"/>
    <property type="match status" value="1"/>
</dbReference>
<evidence type="ECO:0000256" key="14">
    <source>
        <dbReference type="ARBA" id="ARBA00023289"/>
    </source>
</evidence>
<evidence type="ECO:0000256" key="6">
    <source>
        <dbReference type="ARBA" id="ARBA00012317"/>
    </source>
</evidence>
<evidence type="ECO:0000256" key="8">
    <source>
        <dbReference type="ARBA" id="ARBA00022481"/>
    </source>
</evidence>
<dbReference type="PANTHER" id="PTHR10156">
    <property type="entry name" value="2',3'-CYCLIC-NUCLEOTIDE 3'-PHOSPHODIESTERASE"/>
    <property type="match status" value="1"/>
</dbReference>
<gene>
    <name evidence="17" type="primary">cnp</name>
</gene>
<dbReference type="Pfam" id="PF05881">
    <property type="entry name" value="CNPase"/>
    <property type="match status" value="1"/>
</dbReference>
<accession>A0A8C5D6A5</accession>
<dbReference type="Ensembl" id="ENSGWIT00000001477.1">
    <property type="protein sequence ID" value="ENSGWIP00000001372.1"/>
    <property type="gene ID" value="ENSGWIG00000000796.1"/>
</dbReference>
<feature type="domain" description="Cyclic nucleotide phosphodiesterase catalytic" evidence="16">
    <location>
        <begin position="167"/>
        <end position="390"/>
    </location>
</feature>
<evidence type="ECO:0000256" key="13">
    <source>
        <dbReference type="ARBA" id="ARBA00023288"/>
    </source>
</evidence>
<evidence type="ECO:0000256" key="12">
    <source>
        <dbReference type="ARBA" id="ARBA00023136"/>
    </source>
</evidence>
<evidence type="ECO:0000313" key="18">
    <source>
        <dbReference type="Proteomes" id="UP000694680"/>
    </source>
</evidence>
<keyword evidence="11" id="KW-0694">RNA-binding</keyword>
<reference evidence="17" key="3">
    <citation type="submission" date="2025-09" db="UniProtKB">
        <authorList>
            <consortium name="Ensembl"/>
        </authorList>
    </citation>
    <scope>IDENTIFICATION</scope>
</reference>
<dbReference type="GO" id="GO:0016020">
    <property type="term" value="C:membrane"/>
    <property type="evidence" value="ECO:0007669"/>
    <property type="project" value="UniProtKB-SubCell"/>
</dbReference>
<keyword evidence="13" id="KW-0449">Lipoprotein</keyword>
<comment type="function">
    <text evidence="15">Catalyzes the formation of 2'-nucleotide products from 2',3'-cyclic substrates. May participate in RNA metabolism in the myelinating cell, CNP is the third most abundant protein in central nervous system myelin.</text>
</comment>
<evidence type="ECO:0000256" key="7">
    <source>
        <dbReference type="ARBA" id="ARBA00014478"/>
    </source>
</evidence>
<dbReference type="GO" id="GO:0004113">
    <property type="term" value="F:2',3'-cyclic-nucleotide 3'-phosphodiesterase activity"/>
    <property type="evidence" value="ECO:0007669"/>
    <property type="project" value="UniProtKB-EC"/>
</dbReference>
<evidence type="ECO:0000256" key="10">
    <source>
        <dbReference type="ARBA" id="ARBA00022801"/>
    </source>
</evidence>
<dbReference type="SUPFAM" id="SSF55144">
    <property type="entry name" value="LigT-like"/>
    <property type="match status" value="1"/>
</dbReference>
<dbReference type="SUPFAM" id="SSF52540">
    <property type="entry name" value="P-loop containing nucleoside triphosphate hydrolases"/>
    <property type="match status" value="1"/>
</dbReference>
<organism evidence="17 18">
    <name type="scientific">Gouania willdenowi</name>
    <name type="common">Blunt-snouted clingfish</name>
    <name type="synonym">Lepadogaster willdenowi</name>
    <dbReference type="NCBI Taxonomy" id="441366"/>
    <lineage>
        <taxon>Eukaryota</taxon>
        <taxon>Metazoa</taxon>
        <taxon>Chordata</taxon>
        <taxon>Craniata</taxon>
        <taxon>Vertebrata</taxon>
        <taxon>Euteleostomi</taxon>
        <taxon>Actinopterygii</taxon>
        <taxon>Neopterygii</taxon>
        <taxon>Teleostei</taxon>
        <taxon>Neoteleostei</taxon>
        <taxon>Acanthomorphata</taxon>
        <taxon>Ovalentaria</taxon>
        <taxon>Blenniimorphae</taxon>
        <taxon>Blenniiformes</taxon>
        <taxon>Gobiesocoidei</taxon>
        <taxon>Gobiesocidae</taxon>
        <taxon>Gobiesocinae</taxon>
        <taxon>Gouania</taxon>
    </lineage>
</organism>
<comment type="catalytic activity">
    <reaction evidence="1">
        <text>a nucleoside 2',3'-cyclic phosphate + H2O = a nucleoside 2'-phosphate + H(+)</text>
        <dbReference type="Rhea" id="RHEA:14489"/>
        <dbReference type="ChEBI" id="CHEBI:15377"/>
        <dbReference type="ChEBI" id="CHEBI:15378"/>
        <dbReference type="ChEBI" id="CHEBI:66954"/>
        <dbReference type="ChEBI" id="CHEBI:78552"/>
        <dbReference type="EC" id="3.1.4.37"/>
    </reaction>
</comment>
<evidence type="ECO:0000256" key="1">
    <source>
        <dbReference type="ARBA" id="ARBA00000610"/>
    </source>
</evidence>
<dbReference type="EC" id="3.1.4.37" evidence="6"/>
<evidence type="ECO:0000256" key="3">
    <source>
        <dbReference type="ARBA" id="ARBA00004635"/>
    </source>
</evidence>
<dbReference type="GO" id="GO:0009214">
    <property type="term" value="P:cyclic nucleotide catabolic process"/>
    <property type="evidence" value="ECO:0007669"/>
    <property type="project" value="InterPro"/>
</dbReference>
<dbReference type="Gene3D" id="3.40.50.300">
    <property type="entry name" value="P-loop containing nucleotide triphosphate hydrolases"/>
    <property type="match status" value="1"/>
</dbReference>
<evidence type="ECO:0000256" key="15">
    <source>
        <dbReference type="ARBA" id="ARBA00045937"/>
    </source>
</evidence>
<dbReference type="InterPro" id="IPR027417">
    <property type="entry name" value="P-loop_NTPase"/>
</dbReference>
<evidence type="ECO:0000256" key="2">
    <source>
        <dbReference type="ARBA" id="ARBA00004223"/>
    </source>
</evidence>
<protein>
    <recommendedName>
        <fullName evidence="7">2',3'-cyclic-nucleotide 3'-phosphodiesterase</fullName>
        <ecNumber evidence="6">3.1.4.37</ecNumber>
    </recommendedName>
</protein>
<dbReference type="InterPro" id="IPR008431">
    <property type="entry name" value="CNPase"/>
</dbReference>
<dbReference type="InterPro" id="IPR009097">
    <property type="entry name" value="Cyclic_Pdiesterase"/>
</dbReference>
<sequence>MHMDTLPAVGSLSFALLEMEQTKKALQSTRTLVVLRGLPGSGKSFLARAIADAFKDCSTVICADDYGVVPENKASCADGYKALDEAIVALCGGEKTPVLIVVDDTNHTQDRLARMGEIAVQHSLLALFLEPHTEWSRDPEQLSKKNKRGLDVAQLETMRLQLEEVKIPLFYGWFLMSPANEKVKCSAIDFVKTLDTLEAFKKHSADFTGKAEKEVDLEQHFKAKASLHCTTKFSNYGKAEGAKEYAQNLVVKDHFGSVSELSLIAFFVTPRTVGARVSLTKEQLQLWPVDAESSVPGATGLPHGSRAHVTLACAAGVEAVQTGLDLLDILALQKDGQQGELVEMELGSLSYYGEGRWMLALREPICASACFSSSYKCKQPELAKPEKKKKPKCTIL</sequence>
<keyword evidence="14" id="KW-0636">Prenylation</keyword>
<dbReference type="InterPro" id="IPR047325">
    <property type="entry name" value="CNPase_cat"/>
</dbReference>
<evidence type="ECO:0000259" key="16">
    <source>
        <dbReference type="Pfam" id="PF05881"/>
    </source>
</evidence>
<dbReference type="GO" id="GO:0042470">
    <property type="term" value="C:melanosome"/>
    <property type="evidence" value="ECO:0007669"/>
    <property type="project" value="UniProtKB-SubCell"/>
</dbReference>
<reference evidence="17" key="2">
    <citation type="submission" date="2025-08" db="UniProtKB">
        <authorList>
            <consortium name="Ensembl"/>
        </authorList>
    </citation>
    <scope>IDENTIFICATION</scope>
</reference>
<keyword evidence="12" id="KW-0472">Membrane</keyword>
<evidence type="ECO:0000256" key="5">
    <source>
        <dbReference type="ARBA" id="ARBA00011781"/>
    </source>
</evidence>
<evidence type="ECO:0000256" key="4">
    <source>
        <dbReference type="ARBA" id="ARBA00008662"/>
    </source>
</evidence>
<name>A0A8C5D6A5_GOUWI</name>
<comment type="subunit">
    <text evidence="5">Exists as monomers and homodimers.</text>
</comment>
<dbReference type="AlphaFoldDB" id="A0A8C5D6A5"/>
<comment type="subcellular location">
    <subcellularLocation>
        <location evidence="2">Melanosome</location>
    </subcellularLocation>
    <subcellularLocation>
        <location evidence="3">Membrane</location>
        <topology evidence="3">Lipid-anchor</topology>
    </subcellularLocation>
</comment>
<keyword evidence="9" id="KW-0597">Phosphoprotein</keyword>
<keyword evidence="18" id="KW-1185">Reference proteome</keyword>
<keyword evidence="8" id="KW-0488">Methylation</keyword>
<evidence type="ECO:0000313" key="17">
    <source>
        <dbReference type="Ensembl" id="ENSGWIP00000001372.1"/>
    </source>
</evidence>
<dbReference type="Gene3D" id="3.90.1740.10">
    <property type="entry name" value="2',3'-cyclic nucleotide 3'-phosphodiesterase superfamily"/>
    <property type="match status" value="1"/>
</dbReference>
<dbReference type="GO" id="GO:0003723">
    <property type="term" value="F:RNA binding"/>
    <property type="evidence" value="ECO:0007669"/>
    <property type="project" value="UniProtKB-KW"/>
</dbReference>
<keyword evidence="10" id="KW-0378">Hydrolase</keyword>
<dbReference type="Proteomes" id="UP000694680">
    <property type="component" value="Chromosome 8"/>
</dbReference>
<comment type="similarity">
    <text evidence="4">Belongs to the 2H phosphoesterase superfamily. CNPase family.</text>
</comment>
<evidence type="ECO:0000256" key="11">
    <source>
        <dbReference type="ARBA" id="ARBA00022884"/>
    </source>
</evidence>
<reference evidence="17" key="1">
    <citation type="submission" date="2020-06" db="EMBL/GenBank/DDBJ databases">
        <authorList>
            <consortium name="Wellcome Sanger Institute Data Sharing"/>
        </authorList>
    </citation>
    <scope>NUCLEOTIDE SEQUENCE [LARGE SCALE GENOMIC DNA]</scope>
</reference>